<dbReference type="AlphaFoldDB" id="A0A0R1JW28"/>
<comment type="caution">
    <text evidence="4">The sequence shown here is derived from an EMBL/GenBank/DDBJ whole genome shotgun (WGS) entry which is preliminary data.</text>
</comment>
<evidence type="ECO:0000313" key="5">
    <source>
        <dbReference type="Proteomes" id="UP000051162"/>
    </source>
</evidence>
<dbReference type="Pfam" id="PF00005">
    <property type="entry name" value="ABC_tran"/>
    <property type="match status" value="1"/>
</dbReference>
<dbReference type="Proteomes" id="UP000051162">
    <property type="component" value="Unassembled WGS sequence"/>
</dbReference>
<evidence type="ECO:0000256" key="2">
    <source>
        <dbReference type="ARBA" id="ARBA00022840"/>
    </source>
</evidence>
<dbReference type="EMBL" id="AZDT01000041">
    <property type="protein sequence ID" value="KRK75454.1"/>
    <property type="molecule type" value="Genomic_DNA"/>
</dbReference>
<name>A0A0R1JW28_9LACO</name>
<evidence type="ECO:0000313" key="4">
    <source>
        <dbReference type="EMBL" id="KRK75454.1"/>
    </source>
</evidence>
<dbReference type="SMART" id="SM00382">
    <property type="entry name" value="AAA"/>
    <property type="match status" value="1"/>
</dbReference>
<dbReference type="OrthoDB" id="9804819at2"/>
<sequence length="240" mass="27303">MSQYALELTDVRYRKNQRTILDHVNLQIAPGKTVGLLGENGAGKTTLMRLIASVAKGARGTIAVNQQTRDVQRRALVSFSEGLQGFRSTQKLREIRDFYVRTYPDFSAKKYLDLVTFLQIDDDQRLATLSKGTREKFIIALTLARQAAVYLLDEPFSGIDSMSRRRIISSIIQWKQPEAVLIISDHYVTEIAALLDEVVILKDRTICTHKRSDQIRQEFNLGIEAFYESVYEGSIPDDEL</sequence>
<dbReference type="GO" id="GO:0016887">
    <property type="term" value="F:ATP hydrolysis activity"/>
    <property type="evidence" value="ECO:0007669"/>
    <property type="project" value="InterPro"/>
</dbReference>
<dbReference type="Gene3D" id="3.40.50.300">
    <property type="entry name" value="P-loop containing nucleotide triphosphate hydrolases"/>
    <property type="match status" value="1"/>
</dbReference>
<dbReference type="GeneID" id="84783463"/>
<dbReference type="InterPro" id="IPR003439">
    <property type="entry name" value="ABC_transporter-like_ATP-bd"/>
</dbReference>
<dbReference type="PANTHER" id="PTHR43158">
    <property type="entry name" value="SKFA PEPTIDE EXPORT ATP-BINDING PROTEIN SKFE"/>
    <property type="match status" value="1"/>
</dbReference>
<dbReference type="PROSITE" id="PS50893">
    <property type="entry name" value="ABC_TRANSPORTER_2"/>
    <property type="match status" value="1"/>
</dbReference>
<reference evidence="4 5" key="1">
    <citation type="journal article" date="2015" name="Genome Announc.">
        <title>Expanding the biotechnology potential of lactobacilli through comparative genomics of 213 strains and associated genera.</title>
        <authorList>
            <person name="Sun Z."/>
            <person name="Harris H.M."/>
            <person name="McCann A."/>
            <person name="Guo C."/>
            <person name="Argimon S."/>
            <person name="Zhang W."/>
            <person name="Yang X."/>
            <person name="Jeffery I.B."/>
            <person name="Cooney J.C."/>
            <person name="Kagawa T.F."/>
            <person name="Liu W."/>
            <person name="Song Y."/>
            <person name="Salvetti E."/>
            <person name="Wrobel A."/>
            <person name="Rasinkangas P."/>
            <person name="Parkhill J."/>
            <person name="Rea M.C."/>
            <person name="O'Sullivan O."/>
            <person name="Ritari J."/>
            <person name="Douillard F.P."/>
            <person name="Paul Ross R."/>
            <person name="Yang R."/>
            <person name="Briner A.E."/>
            <person name="Felis G.E."/>
            <person name="de Vos W.M."/>
            <person name="Barrangou R."/>
            <person name="Klaenhammer T.R."/>
            <person name="Caufield P.W."/>
            <person name="Cui Y."/>
            <person name="Zhang H."/>
            <person name="O'Toole P.W."/>
        </authorList>
    </citation>
    <scope>NUCLEOTIDE SEQUENCE [LARGE SCALE GENOMIC DNA]</scope>
    <source>
        <strain evidence="4 5">DSM 19117</strain>
    </source>
</reference>
<evidence type="ECO:0000256" key="1">
    <source>
        <dbReference type="ARBA" id="ARBA00022741"/>
    </source>
</evidence>
<dbReference type="SUPFAM" id="SSF52540">
    <property type="entry name" value="P-loop containing nucleoside triphosphate hydrolases"/>
    <property type="match status" value="1"/>
</dbReference>
<dbReference type="PATRIC" id="fig|1423773.3.peg.2079"/>
<evidence type="ECO:0000259" key="3">
    <source>
        <dbReference type="PROSITE" id="PS50893"/>
    </source>
</evidence>
<organism evidence="4 5">
    <name type="scientific">Levilactobacillus namurensis DSM 19117</name>
    <dbReference type="NCBI Taxonomy" id="1423773"/>
    <lineage>
        <taxon>Bacteria</taxon>
        <taxon>Bacillati</taxon>
        <taxon>Bacillota</taxon>
        <taxon>Bacilli</taxon>
        <taxon>Lactobacillales</taxon>
        <taxon>Lactobacillaceae</taxon>
        <taxon>Levilactobacillus</taxon>
    </lineage>
</organism>
<dbReference type="InterPro" id="IPR027417">
    <property type="entry name" value="P-loop_NTPase"/>
</dbReference>
<keyword evidence="2 4" id="KW-0067">ATP-binding</keyword>
<dbReference type="GO" id="GO:0005524">
    <property type="term" value="F:ATP binding"/>
    <property type="evidence" value="ECO:0007669"/>
    <property type="project" value="UniProtKB-KW"/>
</dbReference>
<dbReference type="STRING" id="1423773.FD30_GL002026"/>
<dbReference type="RefSeq" id="WP_056944348.1">
    <property type="nucleotide sequence ID" value="NZ_AZDT01000041.1"/>
</dbReference>
<gene>
    <name evidence="4" type="ORF">FD30_GL002026</name>
</gene>
<dbReference type="InterPro" id="IPR003593">
    <property type="entry name" value="AAA+_ATPase"/>
</dbReference>
<proteinExistence type="predicted"/>
<feature type="domain" description="ABC transporter" evidence="3">
    <location>
        <begin position="6"/>
        <end position="228"/>
    </location>
</feature>
<protein>
    <submittedName>
        <fullName evidence="4">ABC transporter ATP-binding protein</fullName>
    </submittedName>
</protein>
<keyword evidence="5" id="KW-1185">Reference proteome</keyword>
<keyword evidence="1" id="KW-0547">Nucleotide-binding</keyword>
<accession>A0A0R1JW28</accession>
<dbReference type="PANTHER" id="PTHR43158:SF1">
    <property type="entry name" value="ABC TRANSPORTER, ATP-BINDING PROTEIN"/>
    <property type="match status" value="1"/>
</dbReference>